<evidence type="ECO:0000313" key="6">
    <source>
        <dbReference type="EMBL" id="TGN16952.1"/>
    </source>
</evidence>
<keyword evidence="4" id="KW-0472">Membrane</keyword>
<evidence type="ECO:0000256" key="5">
    <source>
        <dbReference type="ARBA" id="ARBA00023237"/>
    </source>
</evidence>
<evidence type="ECO:0000256" key="4">
    <source>
        <dbReference type="ARBA" id="ARBA00023136"/>
    </source>
</evidence>
<dbReference type="Gene3D" id="1.20.1600.10">
    <property type="entry name" value="Outer membrane efflux proteins (OEP)"/>
    <property type="match status" value="1"/>
</dbReference>
<dbReference type="EMBL" id="RQHW01000080">
    <property type="protein sequence ID" value="TGN16952.1"/>
    <property type="molecule type" value="Genomic_DNA"/>
</dbReference>
<dbReference type="AlphaFoldDB" id="A0A4R9LTN0"/>
<keyword evidence="3" id="KW-0812">Transmembrane</keyword>
<dbReference type="GO" id="GO:0009279">
    <property type="term" value="C:cell outer membrane"/>
    <property type="evidence" value="ECO:0007669"/>
    <property type="project" value="UniProtKB-SubCell"/>
</dbReference>
<comment type="caution">
    <text evidence="6">The sequence shown here is derived from an EMBL/GenBank/DDBJ whole genome shotgun (WGS) entry which is preliminary data.</text>
</comment>
<sequence>MLFLIRLFFVTCVTVLLSLTAIYPEVGESNLLSVNLQEAEVIGITNSVILQSLKDRREVFKMVATEKWRNYLPRVGVSYFGLKNNNVNQTDTQYNDIRLQLNQLIYDGGENSLEIESAKLQELLNQEDWKITKEKIALDIRKAYLKVLTNDLKLMIVKKAFDRTVAQVSDSQKENEYGFATELQKLDSESKIREIELLYLRANSSKRQSEIDLKKNLNLPLEIPLELKESLLLDFMILPPAFKDKDIASAVDNKPEMKKSNIAIENLRTRKEITENYWKPKVYLGSYYGQNINGALPVKNDVYGFSLSFQTQIGSTTNQSSANYGMQTDGTGIQRIPGFGPQFVGRGENAFNSSTLNLFDDLSYSRKIYEGKIALSDAIRNKQLLETTIQAEAFKSREKVLEAWQILRISNSKFYISYETWKTIQAKSKTGFVRPSDLLAAELELLKSVEEISNSISGYVESVMELSFATGIDVDRWRFYEMKKGEGNSVLTELLFNEQFFPKKKIKDEGIKKQDALQKKDKVSDPKKPAYEYYLEKSK</sequence>
<dbReference type="OrthoDB" id="343152at2"/>
<reference evidence="6" key="1">
    <citation type="journal article" date="2019" name="PLoS Negl. Trop. Dis.">
        <title>Revisiting the worldwide diversity of Leptospira species in the environment.</title>
        <authorList>
            <person name="Vincent A.T."/>
            <person name="Schiettekatte O."/>
            <person name="Bourhy P."/>
            <person name="Veyrier F.J."/>
            <person name="Picardeau M."/>
        </authorList>
    </citation>
    <scope>NUCLEOTIDE SEQUENCE [LARGE SCALE GENOMIC DNA]</scope>
    <source>
        <strain evidence="6">201300427</strain>
    </source>
</reference>
<dbReference type="RefSeq" id="WP_135762131.1">
    <property type="nucleotide sequence ID" value="NZ_RQHW01000080.1"/>
</dbReference>
<evidence type="ECO:0000313" key="7">
    <source>
        <dbReference type="Proteomes" id="UP000298058"/>
    </source>
</evidence>
<gene>
    <name evidence="6" type="ORF">EHS15_18750</name>
</gene>
<proteinExistence type="predicted"/>
<keyword evidence="7" id="KW-1185">Reference proteome</keyword>
<dbReference type="Proteomes" id="UP000298058">
    <property type="component" value="Unassembled WGS sequence"/>
</dbReference>
<evidence type="ECO:0000256" key="1">
    <source>
        <dbReference type="ARBA" id="ARBA00004442"/>
    </source>
</evidence>
<keyword evidence="5" id="KW-0998">Cell outer membrane</keyword>
<organism evidence="6 7">
    <name type="scientific">Leptospira idonii</name>
    <dbReference type="NCBI Taxonomy" id="1193500"/>
    <lineage>
        <taxon>Bacteria</taxon>
        <taxon>Pseudomonadati</taxon>
        <taxon>Spirochaetota</taxon>
        <taxon>Spirochaetia</taxon>
        <taxon>Leptospirales</taxon>
        <taxon>Leptospiraceae</taxon>
        <taxon>Leptospira</taxon>
    </lineage>
</organism>
<dbReference type="GO" id="GO:0015288">
    <property type="term" value="F:porin activity"/>
    <property type="evidence" value="ECO:0007669"/>
    <property type="project" value="TreeGrafter"/>
</dbReference>
<name>A0A4R9LTN0_9LEPT</name>
<evidence type="ECO:0000256" key="3">
    <source>
        <dbReference type="ARBA" id="ARBA00022692"/>
    </source>
</evidence>
<dbReference type="PANTHER" id="PTHR30026:SF20">
    <property type="entry name" value="OUTER MEMBRANE PROTEIN TOLC"/>
    <property type="match status" value="1"/>
</dbReference>
<evidence type="ECO:0000256" key="2">
    <source>
        <dbReference type="ARBA" id="ARBA00022452"/>
    </source>
</evidence>
<dbReference type="PANTHER" id="PTHR30026">
    <property type="entry name" value="OUTER MEMBRANE PROTEIN TOLC"/>
    <property type="match status" value="1"/>
</dbReference>
<dbReference type="GO" id="GO:1990281">
    <property type="term" value="C:efflux pump complex"/>
    <property type="evidence" value="ECO:0007669"/>
    <property type="project" value="TreeGrafter"/>
</dbReference>
<dbReference type="GO" id="GO:0015562">
    <property type="term" value="F:efflux transmembrane transporter activity"/>
    <property type="evidence" value="ECO:0007669"/>
    <property type="project" value="InterPro"/>
</dbReference>
<dbReference type="InterPro" id="IPR051906">
    <property type="entry name" value="TolC-like"/>
</dbReference>
<dbReference type="SUPFAM" id="SSF56954">
    <property type="entry name" value="Outer membrane efflux proteins (OEP)"/>
    <property type="match status" value="1"/>
</dbReference>
<keyword evidence="2" id="KW-1134">Transmembrane beta strand</keyword>
<comment type="subcellular location">
    <subcellularLocation>
        <location evidence="1">Cell outer membrane</location>
    </subcellularLocation>
</comment>
<protein>
    <submittedName>
        <fullName evidence="6">Channel protein TolC</fullName>
    </submittedName>
</protein>
<accession>A0A4R9LTN0</accession>